<gene>
    <name evidence="1" type="ORF">GCM10023331_00340</name>
</gene>
<keyword evidence="2" id="KW-1185">Reference proteome</keyword>
<proteinExistence type="predicted"/>
<protein>
    <submittedName>
        <fullName evidence="1">Uncharacterized protein</fullName>
    </submittedName>
</protein>
<comment type="caution">
    <text evidence="1">The sequence shown here is derived from an EMBL/GenBank/DDBJ whole genome shotgun (WGS) entry which is preliminary data.</text>
</comment>
<dbReference type="Proteomes" id="UP001500298">
    <property type="component" value="Unassembled WGS sequence"/>
</dbReference>
<evidence type="ECO:0000313" key="1">
    <source>
        <dbReference type="EMBL" id="GAA4819885.1"/>
    </source>
</evidence>
<name>A0ABP9D1S4_9BACT</name>
<evidence type="ECO:0000313" key="2">
    <source>
        <dbReference type="Proteomes" id="UP001500298"/>
    </source>
</evidence>
<dbReference type="RefSeq" id="WP_345368381.1">
    <property type="nucleotide sequence ID" value="NZ_BAABJX010000001.1"/>
</dbReference>
<accession>A0ABP9D1S4</accession>
<organism evidence="1 2">
    <name type="scientific">Algivirga pacifica</name>
    <dbReference type="NCBI Taxonomy" id="1162670"/>
    <lineage>
        <taxon>Bacteria</taxon>
        <taxon>Pseudomonadati</taxon>
        <taxon>Bacteroidota</taxon>
        <taxon>Cytophagia</taxon>
        <taxon>Cytophagales</taxon>
        <taxon>Flammeovirgaceae</taxon>
        <taxon>Algivirga</taxon>
    </lineage>
</organism>
<sequence>MYPYLLPLLLAGLWSLSPITENTTAQVTVEILSKTQKPLPATLDIFNEDGELLKSYQGDGIIKTSLPQKSYLFSLTHCDQQYDFKGKIHRKQQHIVLVIEEGECGVQTIPEELPVL</sequence>
<reference evidence="2" key="1">
    <citation type="journal article" date="2019" name="Int. J. Syst. Evol. Microbiol.">
        <title>The Global Catalogue of Microorganisms (GCM) 10K type strain sequencing project: providing services to taxonomists for standard genome sequencing and annotation.</title>
        <authorList>
            <consortium name="The Broad Institute Genomics Platform"/>
            <consortium name="The Broad Institute Genome Sequencing Center for Infectious Disease"/>
            <person name="Wu L."/>
            <person name="Ma J."/>
        </authorList>
    </citation>
    <scope>NUCLEOTIDE SEQUENCE [LARGE SCALE GENOMIC DNA]</scope>
    <source>
        <strain evidence="2">JCM 18326</strain>
    </source>
</reference>
<dbReference type="EMBL" id="BAABJX010000001">
    <property type="protein sequence ID" value="GAA4819885.1"/>
    <property type="molecule type" value="Genomic_DNA"/>
</dbReference>